<feature type="region of interest" description="Disordered" evidence="1">
    <location>
        <begin position="175"/>
        <end position="196"/>
    </location>
</feature>
<dbReference type="SUPFAM" id="SSF55718">
    <property type="entry name" value="SCP-like"/>
    <property type="match status" value="1"/>
</dbReference>
<sequence length="196" mass="21772">MSNGTVRSFPPIVARFTRYLPLLPLERLIAEVANRVAGQHPEFFDRLDDYAKKSFVIVPTDLDWVACMTFHNEKVQLRLSRSLESFPNRDVTVTAPFLSLVSLLDGEEDGDALFFSRDLTIEGDTEAVLALRNALDDAEIDFVHECSAIAGPLSRPLESGGKRFIEALKKSAFMRGAQEESPSHPTMDGMPGPYPT</sequence>
<dbReference type="Pfam" id="PF02036">
    <property type="entry name" value="SCP2"/>
    <property type="match status" value="1"/>
</dbReference>
<name>A0A1I5G0I2_9HYPH</name>
<organism evidence="3 4">
    <name type="scientific">Cohaesibacter marisflavi</name>
    <dbReference type="NCBI Taxonomy" id="655353"/>
    <lineage>
        <taxon>Bacteria</taxon>
        <taxon>Pseudomonadati</taxon>
        <taxon>Pseudomonadota</taxon>
        <taxon>Alphaproteobacteria</taxon>
        <taxon>Hyphomicrobiales</taxon>
        <taxon>Cohaesibacteraceae</taxon>
    </lineage>
</organism>
<proteinExistence type="predicted"/>
<evidence type="ECO:0000313" key="4">
    <source>
        <dbReference type="Proteomes" id="UP000199236"/>
    </source>
</evidence>
<dbReference type="Gene3D" id="3.30.1050.10">
    <property type="entry name" value="SCP2 sterol-binding domain"/>
    <property type="match status" value="1"/>
</dbReference>
<dbReference type="RefSeq" id="WP_090071866.1">
    <property type="nucleotide sequence ID" value="NZ_FOVR01000004.1"/>
</dbReference>
<feature type="domain" description="SCP2" evidence="2">
    <location>
        <begin position="45"/>
        <end position="136"/>
    </location>
</feature>
<evidence type="ECO:0000256" key="1">
    <source>
        <dbReference type="SAM" id="MobiDB-lite"/>
    </source>
</evidence>
<evidence type="ECO:0000313" key="3">
    <source>
        <dbReference type="EMBL" id="SFO29525.1"/>
    </source>
</evidence>
<dbReference type="STRING" id="655353.SAMN04488056_104296"/>
<keyword evidence="4" id="KW-1185">Reference proteome</keyword>
<evidence type="ECO:0000259" key="2">
    <source>
        <dbReference type="Pfam" id="PF02036"/>
    </source>
</evidence>
<accession>A0A1I5G0I2</accession>
<dbReference type="Proteomes" id="UP000199236">
    <property type="component" value="Unassembled WGS sequence"/>
</dbReference>
<dbReference type="AlphaFoldDB" id="A0A1I5G0I2"/>
<dbReference type="InterPro" id="IPR003033">
    <property type="entry name" value="SCP2_sterol-bd_dom"/>
</dbReference>
<dbReference type="EMBL" id="FOVR01000004">
    <property type="protein sequence ID" value="SFO29525.1"/>
    <property type="molecule type" value="Genomic_DNA"/>
</dbReference>
<reference evidence="3 4" key="1">
    <citation type="submission" date="2016-10" db="EMBL/GenBank/DDBJ databases">
        <authorList>
            <person name="de Groot N.N."/>
        </authorList>
    </citation>
    <scope>NUCLEOTIDE SEQUENCE [LARGE SCALE GENOMIC DNA]</scope>
    <source>
        <strain evidence="3 4">CGMCC 1.9157</strain>
    </source>
</reference>
<protein>
    <submittedName>
        <fullName evidence="3">Predicted lipid carrier protein YhbT, contains SCP2 domain</fullName>
    </submittedName>
</protein>
<gene>
    <name evidence="3" type="ORF">SAMN04488056_104296</name>
</gene>
<dbReference type="InterPro" id="IPR036527">
    <property type="entry name" value="SCP2_sterol-bd_dom_sf"/>
</dbReference>